<dbReference type="Gene3D" id="3.40.50.300">
    <property type="entry name" value="P-loop containing nucleotide triphosphate hydrolases"/>
    <property type="match status" value="2"/>
</dbReference>
<feature type="domain" description="ATPase AAA-type core" evidence="1">
    <location>
        <begin position="38"/>
        <end position="404"/>
    </location>
</feature>
<organism evidence="2 3">
    <name type="scientific">[Bacillus] enclensis</name>
    <dbReference type="NCBI Taxonomy" id="1402860"/>
    <lineage>
        <taxon>Bacteria</taxon>
        <taxon>Bacillati</taxon>
        <taxon>Bacillota</taxon>
        <taxon>Bacilli</taxon>
        <taxon>Bacillales</taxon>
        <taxon>Bacillaceae</taxon>
        <taxon>Rossellomorea</taxon>
    </lineage>
</organism>
<dbReference type="Pfam" id="PF13304">
    <property type="entry name" value="AAA_21"/>
    <property type="match status" value="1"/>
</dbReference>
<dbReference type="RefSeq" id="WP_058299338.1">
    <property type="nucleotide sequence ID" value="NZ_FMAU01000004.1"/>
</dbReference>
<dbReference type="GO" id="GO:0005524">
    <property type="term" value="F:ATP binding"/>
    <property type="evidence" value="ECO:0007669"/>
    <property type="project" value="InterPro"/>
</dbReference>
<dbReference type="PANTHER" id="PTHR40396">
    <property type="entry name" value="ATPASE-LIKE PROTEIN"/>
    <property type="match status" value="1"/>
</dbReference>
<proteinExistence type="predicted"/>
<evidence type="ECO:0000259" key="1">
    <source>
        <dbReference type="Pfam" id="PF13304"/>
    </source>
</evidence>
<dbReference type="AlphaFoldDB" id="A0A0V8HD25"/>
<accession>A0A0V8HD25</accession>
<dbReference type="OrthoDB" id="9809324at2"/>
<dbReference type="Proteomes" id="UP000181997">
    <property type="component" value="Unassembled WGS sequence"/>
</dbReference>
<dbReference type="GO" id="GO:0016887">
    <property type="term" value="F:ATP hydrolysis activity"/>
    <property type="evidence" value="ECO:0007669"/>
    <property type="project" value="InterPro"/>
</dbReference>
<dbReference type="InterPro" id="IPR027417">
    <property type="entry name" value="P-loop_NTPase"/>
</dbReference>
<name>A0A0V8HD25_9BACI</name>
<dbReference type="InterPro" id="IPR003959">
    <property type="entry name" value="ATPase_AAA_core"/>
</dbReference>
<reference evidence="3" key="1">
    <citation type="submission" date="2016-08" db="EMBL/GenBank/DDBJ databases">
        <authorList>
            <person name="Varghese N."/>
            <person name="Submissions Spin"/>
        </authorList>
    </citation>
    <scope>NUCLEOTIDE SEQUENCE [LARGE SCALE GENOMIC DNA]</scope>
    <source>
        <strain evidence="3">SGD-1123</strain>
    </source>
</reference>
<protein>
    <submittedName>
        <fullName evidence="2">ATPase/GTPase, AAA15 family</fullName>
    </submittedName>
</protein>
<gene>
    <name evidence="2" type="ORF">GA0061094_3355</name>
</gene>
<dbReference type="SUPFAM" id="SSF52540">
    <property type="entry name" value="P-loop containing nucleoside triphosphate hydrolases"/>
    <property type="match status" value="1"/>
</dbReference>
<evidence type="ECO:0000313" key="3">
    <source>
        <dbReference type="Proteomes" id="UP000181997"/>
    </source>
</evidence>
<keyword evidence="3" id="KW-1185">Reference proteome</keyword>
<sequence>MNLVRVTEVEVRNFKNVLQGKVSFPSSKTRSLENADVLGIYGQNGSGKTAIVEAFQILKRLLQGEKLTRSTEMLIYQGSDTSSLNFTFLVSLENKLFETYYSVDITKFNSEKPDESDIDSNDDNNDEVSVYVSREELRFKELVKGSRPKTAIQYFRSNDEYTIAPNLVFKKIKSNKNDYFVSYKVNAELAFKESTSFLFRKEGLSLAKQVLNKNVSNLIDNIKQIYANNLFVINNQHSSLILANVMIPVHFRKRELVNGEVTYGFIVLPSNEPIKMKIDTYKMVQNMFWSLSKVLKEIVPGLTVELRPVGEQTLKDGSIGMRAELIAIREGIALPISCESDGIKKLVSILSSLIVMYNDPNACIVIDELDAGIFEFLLGEIVRILNDSGKGQLLFTSHNLRLLEVLDKDNLVFTTTNPEQRYINLKGIKETNNIRDVYIRAIQLGTDEESVYQETDRYDIMDAFEEAGELNNG</sequence>
<evidence type="ECO:0000313" key="2">
    <source>
        <dbReference type="EMBL" id="SCC23946.1"/>
    </source>
</evidence>
<dbReference type="EMBL" id="FMAU01000004">
    <property type="protein sequence ID" value="SCC23946.1"/>
    <property type="molecule type" value="Genomic_DNA"/>
</dbReference>
<dbReference type="PANTHER" id="PTHR40396:SF1">
    <property type="entry name" value="ATPASE AAA-TYPE CORE DOMAIN-CONTAINING PROTEIN"/>
    <property type="match status" value="1"/>
</dbReference>